<evidence type="ECO:0000313" key="1">
    <source>
        <dbReference type="EMBL" id="MEQ2216583.1"/>
    </source>
</evidence>
<dbReference type="Proteomes" id="UP001434883">
    <property type="component" value="Unassembled WGS sequence"/>
</dbReference>
<dbReference type="EMBL" id="JAHRIN010071152">
    <property type="protein sequence ID" value="MEQ2216583.1"/>
    <property type="molecule type" value="Genomic_DNA"/>
</dbReference>
<evidence type="ECO:0000313" key="2">
    <source>
        <dbReference type="Proteomes" id="UP001434883"/>
    </source>
</evidence>
<evidence type="ECO:0008006" key="3">
    <source>
        <dbReference type="Google" id="ProtNLM"/>
    </source>
</evidence>
<protein>
    <recommendedName>
        <fullName evidence="3">Secreted protein</fullName>
    </recommendedName>
</protein>
<reference evidence="1 2" key="1">
    <citation type="submission" date="2021-06" db="EMBL/GenBank/DDBJ databases">
        <authorList>
            <person name="Palmer J.M."/>
        </authorList>
    </citation>
    <scope>NUCLEOTIDE SEQUENCE [LARGE SCALE GENOMIC DNA]</scope>
    <source>
        <strain evidence="1 2">XC_2019</strain>
        <tissue evidence="1">Muscle</tissue>
    </source>
</reference>
<gene>
    <name evidence="1" type="ORF">XENOCAPTIV_018702</name>
</gene>
<proteinExistence type="predicted"/>
<organism evidence="1 2">
    <name type="scientific">Xenoophorus captivus</name>
    <dbReference type="NCBI Taxonomy" id="1517983"/>
    <lineage>
        <taxon>Eukaryota</taxon>
        <taxon>Metazoa</taxon>
        <taxon>Chordata</taxon>
        <taxon>Craniata</taxon>
        <taxon>Vertebrata</taxon>
        <taxon>Euteleostomi</taxon>
        <taxon>Actinopterygii</taxon>
        <taxon>Neopterygii</taxon>
        <taxon>Teleostei</taxon>
        <taxon>Neoteleostei</taxon>
        <taxon>Acanthomorphata</taxon>
        <taxon>Ovalentaria</taxon>
        <taxon>Atherinomorphae</taxon>
        <taxon>Cyprinodontiformes</taxon>
        <taxon>Goodeidae</taxon>
        <taxon>Xenoophorus</taxon>
    </lineage>
</organism>
<accession>A0ABV0SA12</accession>
<sequence length="151" mass="16915">MQLGGLCLLLPGCRVPLEPRRRTPAPGCLLGSLAVVLWLCCLRVQAHGPRHPLRWGWRYSWFASARAGFGSHISPEDDTAQCFSLLFLQLEFHLYGFDKQPVGYHRFIEVEGSIVIRDVIESVSHGCLCATTVDAIPLPRDSAAQRDTRRM</sequence>
<comment type="caution">
    <text evidence="1">The sequence shown here is derived from an EMBL/GenBank/DDBJ whole genome shotgun (WGS) entry which is preliminary data.</text>
</comment>
<keyword evidence="2" id="KW-1185">Reference proteome</keyword>
<name>A0ABV0SA12_9TELE</name>